<dbReference type="AlphaFoldDB" id="A0A9P0JY43"/>
<evidence type="ECO:0000313" key="2">
    <source>
        <dbReference type="EMBL" id="CAH1963225.1"/>
    </source>
</evidence>
<dbReference type="EMBL" id="CAKOFQ010006706">
    <property type="protein sequence ID" value="CAH1963225.1"/>
    <property type="molecule type" value="Genomic_DNA"/>
</dbReference>
<keyword evidence="3" id="KW-1185">Reference proteome</keyword>
<comment type="caution">
    <text evidence="2">The sequence shown here is derived from an EMBL/GenBank/DDBJ whole genome shotgun (WGS) entry which is preliminary data.</text>
</comment>
<feature type="signal peptide" evidence="1">
    <location>
        <begin position="1"/>
        <end position="19"/>
    </location>
</feature>
<proteinExistence type="predicted"/>
<protein>
    <submittedName>
        <fullName evidence="2">Uncharacterized protein</fullName>
    </submittedName>
</protein>
<organism evidence="2 3">
    <name type="scientific">Acanthoscelides obtectus</name>
    <name type="common">Bean weevil</name>
    <name type="synonym">Bruchus obtectus</name>
    <dbReference type="NCBI Taxonomy" id="200917"/>
    <lineage>
        <taxon>Eukaryota</taxon>
        <taxon>Metazoa</taxon>
        <taxon>Ecdysozoa</taxon>
        <taxon>Arthropoda</taxon>
        <taxon>Hexapoda</taxon>
        <taxon>Insecta</taxon>
        <taxon>Pterygota</taxon>
        <taxon>Neoptera</taxon>
        <taxon>Endopterygota</taxon>
        <taxon>Coleoptera</taxon>
        <taxon>Polyphaga</taxon>
        <taxon>Cucujiformia</taxon>
        <taxon>Chrysomeloidea</taxon>
        <taxon>Chrysomelidae</taxon>
        <taxon>Bruchinae</taxon>
        <taxon>Bruchini</taxon>
        <taxon>Acanthoscelides</taxon>
    </lineage>
</organism>
<reference evidence="2" key="1">
    <citation type="submission" date="2022-03" db="EMBL/GenBank/DDBJ databases">
        <authorList>
            <person name="Sayadi A."/>
        </authorList>
    </citation>
    <scope>NUCLEOTIDE SEQUENCE</scope>
</reference>
<dbReference type="Proteomes" id="UP001152888">
    <property type="component" value="Unassembled WGS sequence"/>
</dbReference>
<feature type="chain" id="PRO_5040385418" evidence="1">
    <location>
        <begin position="20"/>
        <end position="68"/>
    </location>
</feature>
<name>A0A9P0JY43_ACAOB</name>
<sequence>MYSTPYLLLLTILVAHGISQLFYGPERSAQAAKCLVQRRVVRLMVGLKYRDNCKYEIEAADCAKSACV</sequence>
<keyword evidence="1" id="KW-0732">Signal</keyword>
<accession>A0A9P0JY43</accession>
<gene>
    <name evidence="2" type="ORF">ACAOBT_LOCUS5082</name>
</gene>
<evidence type="ECO:0000313" key="3">
    <source>
        <dbReference type="Proteomes" id="UP001152888"/>
    </source>
</evidence>
<evidence type="ECO:0000256" key="1">
    <source>
        <dbReference type="SAM" id="SignalP"/>
    </source>
</evidence>